<dbReference type="AlphaFoldDB" id="A0A2S9XZP4"/>
<organism evidence="1 2">
    <name type="scientific">Enhygromyxa salina</name>
    <dbReference type="NCBI Taxonomy" id="215803"/>
    <lineage>
        <taxon>Bacteria</taxon>
        <taxon>Pseudomonadati</taxon>
        <taxon>Myxococcota</taxon>
        <taxon>Polyangia</taxon>
        <taxon>Nannocystales</taxon>
        <taxon>Nannocystaceae</taxon>
        <taxon>Enhygromyxa</taxon>
    </lineage>
</organism>
<comment type="caution">
    <text evidence="1">The sequence shown here is derived from an EMBL/GenBank/DDBJ whole genome shotgun (WGS) entry which is preliminary data.</text>
</comment>
<dbReference type="EMBL" id="PVNL01000125">
    <property type="protein sequence ID" value="PRP98337.1"/>
    <property type="molecule type" value="Genomic_DNA"/>
</dbReference>
<reference evidence="1 2" key="1">
    <citation type="submission" date="2018-03" db="EMBL/GenBank/DDBJ databases">
        <title>Draft Genome Sequences of the Obligatory Marine Myxobacteria Enhygromyxa salina SWB007.</title>
        <authorList>
            <person name="Poehlein A."/>
            <person name="Moghaddam J.A."/>
            <person name="Harms H."/>
            <person name="Alanjari M."/>
            <person name="Koenig G.M."/>
            <person name="Daniel R."/>
            <person name="Schaeberle T.F."/>
        </authorList>
    </citation>
    <scope>NUCLEOTIDE SEQUENCE [LARGE SCALE GENOMIC DNA]</scope>
    <source>
        <strain evidence="1 2">SWB007</strain>
    </source>
</reference>
<accession>A0A2S9XZP4</accession>
<evidence type="ECO:0000313" key="2">
    <source>
        <dbReference type="Proteomes" id="UP000238823"/>
    </source>
</evidence>
<dbReference type="OrthoDB" id="9827382at2"/>
<gene>
    <name evidence="1" type="ORF">ENSA7_65980</name>
</gene>
<name>A0A2S9XZP4_9BACT</name>
<sequence length="344" mass="37361">MLLATLLTSLACHHEGEFGYLRFDLDPLVDPLVEFRSGDQILLGSMLCPQILMAGNEWIEDRAKFRACFSETVTGFGQLDADGCLHFDGPGEVEPKLIWELTPTACGERVERLRFAIADSDAHMRLGFDEWRLRTLALVDDPRLGLKVVGLAPGRDLEDLLEPPDTARRVFAGQVDVPLMRLSNPKGVIYWTAPELLLEGVGAGIDTITPAADRGERLSPGELAVRLRPGAHGHVRATLPGGATLDSPPLIAVELSDAATLDLLVVDAHLIADVRDANGHLLHAAPIEWSVVDGALAITPGSLSNHARTSEYASFETPCLPPPDQPQLRHATVRARLGDLEDRR</sequence>
<dbReference type="Proteomes" id="UP000238823">
    <property type="component" value="Unassembled WGS sequence"/>
</dbReference>
<protein>
    <submittedName>
        <fullName evidence="1">Uncharacterized protein</fullName>
    </submittedName>
</protein>
<proteinExistence type="predicted"/>
<dbReference type="RefSeq" id="WP_146158423.1">
    <property type="nucleotide sequence ID" value="NZ_PVNL01000125.1"/>
</dbReference>
<evidence type="ECO:0000313" key="1">
    <source>
        <dbReference type="EMBL" id="PRP98337.1"/>
    </source>
</evidence>